<dbReference type="InterPro" id="IPR040079">
    <property type="entry name" value="Glutathione_S-Trfase"/>
</dbReference>
<dbReference type="EMBL" id="MU070058">
    <property type="protein sequence ID" value="KAF5830304.1"/>
    <property type="molecule type" value="Genomic_DNA"/>
</dbReference>
<feature type="domain" description="GST N-terminal" evidence="1">
    <location>
        <begin position="252"/>
        <end position="333"/>
    </location>
</feature>
<accession>A0ABQ7G6R6</accession>
<dbReference type="SFLD" id="SFLDG01202">
    <property type="entry name" value="SUF2.2"/>
    <property type="match status" value="1"/>
</dbReference>
<dbReference type="CDD" id="cd03041">
    <property type="entry name" value="GST_N_2GST_N"/>
    <property type="match status" value="1"/>
</dbReference>
<reference evidence="2" key="1">
    <citation type="submission" date="2017-08" db="EMBL/GenBank/DDBJ databases">
        <authorList>
            <person name="Polle J.E."/>
            <person name="Barry K."/>
            <person name="Cushman J."/>
            <person name="Schmutz J."/>
            <person name="Tran D."/>
            <person name="Hathwaick L.T."/>
            <person name="Yim W.C."/>
            <person name="Jenkins J."/>
            <person name="Mckie-Krisberg Z.M."/>
            <person name="Prochnik S."/>
            <person name="Lindquist E."/>
            <person name="Dockter R.B."/>
            <person name="Adam C."/>
            <person name="Molina H."/>
            <person name="Bunkerborg J."/>
            <person name="Jin E."/>
            <person name="Buchheim M."/>
            <person name="Magnuson J."/>
        </authorList>
    </citation>
    <scope>NUCLEOTIDE SEQUENCE</scope>
    <source>
        <strain evidence="2">CCAP 19/18</strain>
    </source>
</reference>
<dbReference type="PROSITE" id="PS50404">
    <property type="entry name" value="GST_NTER"/>
    <property type="match status" value="2"/>
</dbReference>
<proteinExistence type="predicted"/>
<evidence type="ECO:0000313" key="3">
    <source>
        <dbReference type="Proteomes" id="UP000815325"/>
    </source>
</evidence>
<comment type="caution">
    <text evidence="2">The sequence shown here is derived from an EMBL/GenBank/DDBJ whole genome shotgun (WGS) entry which is preliminary data.</text>
</comment>
<dbReference type="Gene3D" id="3.40.30.10">
    <property type="entry name" value="Glutaredoxin"/>
    <property type="match status" value="2"/>
</dbReference>
<feature type="domain" description="GST N-terminal" evidence="1">
    <location>
        <begin position="132"/>
        <end position="214"/>
    </location>
</feature>
<keyword evidence="3" id="KW-1185">Reference proteome</keyword>
<name>A0ABQ7G6R6_DUNSA</name>
<dbReference type="SUPFAM" id="SSF52833">
    <property type="entry name" value="Thioredoxin-like"/>
    <property type="match status" value="2"/>
</dbReference>
<dbReference type="PANTHER" id="PTHR45288">
    <property type="entry name" value="THIOREDOXIN FAMILY PROTEIN"/>
    <property type="match status" value="1"/>
</dbReference>
<dbReference type="PANTHER" id="PTHR45288:SF1">
    <property type="entry name" value="THIOREDOXIN FAMILY PROTEIN"/>
    <property type="match status" value="1"/>
</dbReference>
<dbReference type="InterPro" id="IPR004045">
    <property type="entry name" value="Glutathione_S-Trfase_N"/>
</dbReference>
<sequence>MLHALSASSQRVILPKSGCTSAAVRPHNILPKATRSVIVRAQETNTEAITTPSQPTYKNVGPEAKPFGVGEGELGNVVTASLPTLMRLGAGAFCVGYEAQLVEDDGGYAVFRANNQKVKETSKVATYPRPAKPLEIYEYELSPYCKKVREAITMLDLDAIFYPTPRDGDVWRPKAIEMGGKKQFPYMVDPNTGKSMYESDDIVKYLFNTYGPGEQEIPGLLTAGFFTVLSAGLGNVARVGSNTIIKSKQPAQPLVLWGYEASPFVKIVRETLCDMQLPYKLVTVARGSPKREELIKKYGAFAAPCLEDPNTESYLFESSAIVKYLKDTYSADATSPIPSAA</sequence>
<dbReference type="SFLD" id="SFLDS00019">
    <property type="entry name" value="Glutathione_Transferase_(cytos"/>
    <property type="match status" value="1"/>
</dbReference>
<dbReference type="Pfam" id="PF13417">
    <property type="entry name" value="GST_N_3"/>
    <property type="match status" value="2"/>
</dbReference>
<evidence type="ECO:0000259" key="1">
    <source>
        <dbReference type="PROSITE" id="PS50404"/>
    </source>
</evidence>
<protein>
    <recommendedName>
        <fullName evidence="1">GST N-terminal domain-containing protein</fullName>
    </recommendedName>
</protein>
<organism evidence="2 3">
    <name type="scientific">Dunaliella salina</name>
    <name type="common">Green alga</name>
    <name type="synonym">Protococcus salinus</name>
    <dbReference type="NCBI Taxonomy" id="3046"/>
    <lineage>
        <taxon>Eukaryota</taxon>
        <taxon>Viridiplantae</taxon>
        <taxon>Chlorophyta</taxon>
        <taxon>core chlorophytes</taxon>
        <taxon>Chlorophyceae</taxon>
        <taxon>CS clade</taxon>
        <taxon>Chlamydomonadales</taxon>
        <taxon>Dunaliellaceae</taxon>
        <taxon>Dunaliella</taxon>
    </lineage>
</organism>
<gene>
    <name evidence="2" type="ORF">DUNSADRAFT_14778</name>
</gene>
<dbReference type="SFLD" id="SFLDG01181">
    <property type="entry name" value="SUF2"/>
    <property type="match status" value="1"/>
</dbReference>
<dbReference type="InterPro" id="IPR036249">
    <property type="entry name" value="Thioredoxin-like_sf"/>
</dbReference>
<dbReference type="Proteomes" id="UP000815325">
    <property type="component" value="Unassembled WGS sequence"/>
</dbReference>
<evidence type="ECO:0000313" key="2">
    <source>
        <dbReference type="EMBL" id="KAF5830304.1"/>
    </source>
</evidence>